<comment type="caution">
    <text evidence="1">The sequence shown here is derived from an EMBL/GenBank/DDBJ whole genome shotgun (WGS) entry which is preliminary data.</text>
</comment>
<evidence type="ECO:0000313" key="2">
    <source>
        <dbReference type="Proteomes" id="UP001150238"/>
    </source>
</evidence>
<protein>
    <submittedName>
        <fullName evidence="1">Uncharacterized protein</fullName>
    </submittedName>
</protein>
<accession>A0A9W9DK96</accession>
<gene>
    <name evidence="1" type="ORF">C8J55DRAFT_130540</name>
</gene>
<reference evidence="1" key="2">
    <citation type="journal article" date="2023" name="Proc. Natl. Acad. Sci. U.S.A.">
        <title>A global phylogenomic analysis of the shiitake genus Lentinula.</title>
        <authorList>
            <person name="Sierra-Patev S."/>
            <person name="Min B."/>
            <person name="Naranjo-Ortiz M."/>
            <person name="Looney B."/>
            <person name="Konkel Z."/>
            <person name="Slot J.C."/>
            <person name="Sakamoto Y."/>
            <person name="Steenwyk J.L."/>
            <person name="Rokas A."/>
            <person name="Carro J."/>
            <person name="Camarero S."/>
            <person name="Ferreira P."/>
            <person name="Molpeceres G."/>
            <person name="Ruiz-Duenas F.J."/>
            <person name="Serrano A."/>
            <person name="Henrissat B."/>
            <person name="Drula E."/>
            <person name="Hughes K.W."/>
            <person name="Mata J.L."/>
            <person name="Ishikawa N.K."/>
            <person name="Vargas-Isla R."/>
            <person name="Ushijima S."/>
            <person name="Smith C.A."/>
            <person name="Donoghue J."/>
            <person name="Ahrendt S."/>
            <person name="Andreopoulos W."/>
            <person name="He G."/>
            <person name="LaButti K."/>
            <person name="Lipzen A."/>
            <person name="Ng V."/>
            <person name="Riley R."/>
            <person name="Sandor L."/>
            <person name="Barry K."/>
            <person name="Martinez A.T."/>
            <person name="Xiao Y."/>
            <person name="Gibbons J.G."/>
            <person name="Terashima K."/>
            <person name="Grigoriev I.V."/>
            <person name="Hibbett D."/>
        </authorList>
    </citation>
    <scope>NUCLEOTIDE SEQUENCE</scope>
    <source>
        <strain evidence="1">Sp2 HRB7682 ss15</strain>
    </source>
</reference>
<dbReference type="EMBL" id="JANVFS010000023">
    <property type="protein sequence ID" value="KAJ4474690.1"/>
    <property type="molecule type" value="Genomic_DNA"/>
</dbReference>
<evidence type="ECO:0000313" key="1">
    <source>
        <dbReference type="EMBL" id="KAJ4474690.1"/>
    </source>
</evidence>
<sequence length="90" mass="9896">MSPALYRALSGSIGLYRALSFLLPLGIFNKHVVSGPMYIHLNAQTWMSGQGTRDRTIALMLASHRTTGLPKSPQYLFSITISTHTCTQPC</sequence>
<reference evidence="1" key="1">
    <citation type="submission" date="2022-08" db="EMBL/GenBank/DDBJ databases">
        <authorList>
            <consortium name="DOE Joint Genome Institute"/>
            <person name="Min B."/>
            <person name="Riley R."/>
            <person name="Sierra-Patev S."/>
            <person name="Naranjo-Ortiz M."/>
            <person name="Looney B."/>
            <person name="Konkel Z."/>
            <person name="Slot J.C."/>
            <person name="Sakamoto Y."/>
            <person name="Steenwyk J.L."/>
            <person name="Rokas A."/>
            <person name="Carro J."/>
            <person name="Camarero S."/>
            <person name="Ferreira P."/>
            <person name="Molpeceres G."/>
            <person name="Ruiz-Duenas F.J."/>
            <person name="Serrano A."/>
            <person name="Henrissat B."/>
            <person name="Drula E."/>
            <person name="Hughes K.W."/>
            <person name="Mata J.L."/>
            <person name="Ishikawa N.K."/>
            <person name="Vargas-Isla R."/>
            <person name="Ushijima S."/>
            <person name="Smith C.A."/>
            <person name="Ahrendt S."/>
            <person name="Andreopoulos W."/>
            <person name="He G."/>
            <person name="Labutti K."/>
            <person name="Lipzen A."/>
            <person name="Ng V."/>
            <person name="Sandor L."/>
            <person name="Barry K."/>
            <person name="Martinez A.T."/>
            <person name="Xiao Y."/>
            <person name="Gibbons J.G."/>
            <person name="Terashima K."/>
            <person name="Hibbett D.S."/>
            <person name="Grigoriev I.V."/>
        </authorList>
    </citation>
    <scope>NUCLEOTIDE SEQUENCE</scope>
    <source>
        <strain evidence="1">Sp2 HRB7682 ss15</strain>
    </source>
</reference>
<organism evidence="1 2">
    <name type="scientific">Lentinula lateritia</name>
    <dbReference type="NCBI Taxonomy" id="40482"/>
    <lineage>
        <taxon>Eukaryota</taxon>
        <taxon>Fungi</taxon>
        <taxon>Dikarya</taxon>
        <taxon>Basidiomycota</taxon>
        <taxon>Agaricomycotina</taxon>
        <taxon>Agaricomycetes</taxon>
        <taxon>Agaricomycetidae</taxon>
        <taxon>Agaricales</taxon>
        <taxon>Marasmiineae</taxon>
        <taxon>Omphalotaceae</taxon>
        <taxon>Lentinula</taxon>
    </lineage>
</organism>
<dbReference type="AlphaFoldDB" id="A0A9W9DK96"/>
<dbReference type="Proteomes" id="UP001150238">
    <property type="component" value="Unassembled WGS sequence"/>
</dbReference>
<name>A0A9W9DK96_9AGAR</name>
<proteinExistence type="predicted"/>